<gene>
    <name evidence="7" type="primary">THI4</name>
    <name evidence="7" type="ORF">MCAP1_003385</name>
</gene>
<dbReference type="GO" id="GO:0009228">
    <property type="term" value="P:thiamine biosynthetic process"/>
    <property type="evidence" value="ECO:0007669"/>
    <property type="project" value="UniProtKB-UniRule"/>
</dbReference>
<evidence type="ECO:0000313" key="8">
    <source>
        <dbReference type="Proteomes" id="UP001220961"/>
    </source>
</evidence>
<keyword evidence="1 6" id="KW-0808">Transferase</keyword>
<dbReference type="GO" id="GO:0160205">
    <property type="term" value="F:cysteine-dependent adenosine diphosphate thiazole synthase activity"/>
    <property type="evidence" value="ECO:0007669"/>
    <property type="project" value="UniProtKB-EC"/>
</dbReference>
<feature type="binding site" evidence="6">
    <location>
        <begin position="309"/>
        <end position="311"/>
    </location>
    <ligand>
        <name>substrate</name>
    </ligand>
</feature>
<dbReference type="HAMAP" id="MF_03158">
    <property type="entry name" value="THI4"/>
    <property type="match status" value="1"/>
</dbReference>
<comment type="similarity">
    <text evidence="6">Belongs to the THI4 family.</text>
</comment>
<dbReference type="EC" id="2.4.2.60" evidence="6"/>
<comment type="function">
    <text evidence="6">Involved in biosynthesis of the thiamine precursor thiazole. Catalyzes the conversion of NAD and glycine to adenosine diphosphate 5-(2-hydroxyethyl)-4-methylthiazole-2-carboxylic acid (ADT), an adenylated thiazole intermediate. The reaction includes an iron-dependent sulfide transfer from a conserved cysteine residue of the protein to a thiazole intermediate. The enzyme can only undergo a single turnover, which suggests it is a suicide enzyme. May have additional roles in adaptation to various stress conditions and in DNA damage tolerance.</text>
</comment>
<proteinExistence type="inferred from homology"/>
<evidence type="ECO:0000256" key="2">
    <source>
        <dbReference type="ARBA" id="ARBA00022723"/>
    </source>
</evidence>
<keyword evidence="8" id="KW-1185">Reference proteome</keyword>
<keyword evidence="2 6" id="KW-0479">Metal-binding</keyword>
<feature type="binding site" evidence="6">
    <location>
        <position position="197"/>
    </location>
    <ligand>
        <name>substrate</name>
    </ligand>
</feature>
<dbReference type="InterPro" id="IPR002922">
    <property type="entry name" value="Thi4_fam"/>
</dbReference>
<evidence type="ECO:0000256" key="4">
    <source>
        <dbReference type="ARBA" id="ARBA00023004"/>
    </source>
</evidence>
<dbReference type="Proteomes" id="UP001220961">
    <property type="component" value="Chromosome 7"/>
</dbReference>
<comment type="catalytic activity">
    <reaction evidence="6">
        <text>[ADP-thiazole synthase]-L-cysteine + glycine + NAD(+) = [ADP-thiazole synthase]-dehydroalanine + ADP-5-ethyl-4-methylthiazole-2-carboxylate + nicotinamide + 3 H2O + 2 H(+)</text>
        <dbReference type="Rhea" id="RHEA:55708"/>
        <dbReference type="Rhea" id="RHEA-COMP:14264"/>
        <dbReference type="Rhea" id="RHEA-COMP:14265"/>
        <dbReference type="ChEBI" id="CHEBI:15377"/>
        <dbReference type="ChEBI" id="CHEBI:15378"/>
        <dbReference type="ChEBI" id="CHEBI:17154"/>
        <dbReference type="ChEBI" id="CHEBI:29950"/>
        <dbReference type="ChEBI" id="CHEBI:57305"/>
        <dbReference type="ChEBI" id="CHEBI:57540"/>
        <dbReference type="ChEBI" id="CHEBI:90873"/>
        <dbReference type="ChEBI" id="CHEBI:139151"/>
        <dbReference type="EC" id="2.4.2.60"/>
    </reaction>
</comment>
<feature type="binding site" evidence="6">
    <location>
        <position position="103"/>
    </location>
    <ligand>
        <name>substrate</name>
    </ligand>
</feature>
<organism evidence="7 8">
    <name type="scientific">Malassezia caprae</name>
    <dbReference type="NCBI Taxonomy" id="1381934"/>
    <lineage>
        <taxon>Eukaryota</taxon>
        <taxon>Fungi</taxon>
        <taxon>Dikarya</taxon>
        <taxon>Basidiomycota</taxon>
        <taxon>Ustilaginomycotina</taxon>
        <taxon>Malasseziomycetes</taxon>
        <taxon>Malasseziales</taxon>
        <taxon>Malasseziaceae</taxon>
        <taxon>Malassezia</taxon>
    </lineage>
</organism>
<dbReference type="AlphaFoldDB" id="A0AAF0IY74"/>
<evidence type="ECO:0000313" key="7">
    <source>
        <dbReference type="EMBL" id="WFD21128.1"/>
    </source>
</evidence>
<evidence type="ECO:0000256" key="1">
    <source>
        <dbReference type="ARBA" id="ARBA00022679"/>
    </source>
</evidence>
<sequence>MAPTATATQPAFSNGSAWPQDALKQHLAAIQNRSASLKGADVAPYKQHVPIVPGKEPVEDYEGHYVFADIKEAHTSRAMTSRYYKDMMDSAVSDVIIIGAGSAGLTCAYTLGKNRPDLRITILEAGVAPGGGAWLGGQLQSAMVIRKPAHNLLTELGVPFDDEGAYVVVKHAALFTSTILSKILLMPNVKLFNATCCEDLIIKKDGDGRQRVNGVVTNYTLVSMAHGLQSCMDPQTMTAPIVCSFAGHDGPFGAFTVKRLASAGLLKLGDMNPLDMNASEGLIVNNTREIFPGAVVGGMELSELDGHPRMGASFGGMLASGQKAALEAIKAYDLLEIEDGEVIKSRAPSA</sequence>
<feature type="binding site" evidence="6">
    <location>
        <begin position="124"/>
        <end position="125"/>
    </location>
    <ligand>
        <name>substrate</name>
    </ligand>
</feature>
<evidence type="ECO:0000256" key="3">
    <source>
        <dbReference type="ARBA" id="ARBA00022977"/>
    </source>
</evidence>
<dbReference type="GO" id="GO:0052837">
    <property type="term" value="P:thiazole biosynthetic process"/>
    <property type="evidence" value="ECO:0007669"/>
    <property type="project" value="UniProtKB-UniRule"/>
</dbReference>
<feature type="binding site" evidence="6">
    <location>
        <position position="233"/>
    </location>
    <ligand>
        <name>substrate</name>
    </ligand>
</feature>
<name>A0AAF0IY74_9BASI</name>
<feature type="binding site" evidence="6">
    <location>
        <position position="248"/>
    </location>
    <ligand>
        <name>substrate</name>
    </ligand>
</feature>
<feature type="binding site" evidence="6">
    <location>
        <position position="299"/>
    </location>
    <ligand>
        <name>substrate</name>
    </ligand>
</feature>
<feature type="binding site" evidence="6">
    <location>
        <position position="132"/>
    </location>
    <ligand>
        <name>substrate</name>
    </ligand>
</feature>
<dbReference type="GO" id="GO:0005829">
    <property type="term" value="C:cytosol"/>
    <property type="evidence" value="ECO:0007669"/>
    <property type="project" value="UniProtKB-UniRule"/>
</dbReference>
<comment type="subunit">
    <text evidence="6">Homooctamer.</text>
</comment>
<keyword evidence="6" id="KW-0539">Nucleus</keyword>
<keyword evidence="5 6" id="KW-0520">NAD</keyword>
<dbReference type="InterPro" id="IPR027495">
    <property type="entry name" value="Sti35"/>
</dbReference>
<dbReference type="Gene3D" id="6.10.250.2840">
    <property type="match status" value="1"/>
</dbReference>
<keyword evidence="6" id="KW-0963">Cytoplasm</keyword>
<dbReference type="GO" id="GO:0005634">
    <property type="term" value="C:nucleus"/>
    <property type="evidence" value="ECO:0007669"/>
    <property type="project" value="UniProtKB-SubCell"/>
</dbReference>
<dbReference type="EMBL" id="CP119914">
    <property type="protein sequence ID" value="WFD21128.1"/>
    <property type="molecule type" value="Genomic_DNA"/>
</dbReference>
<protein>
    <recommendedName>
        <fullName evidence="6">Thiamine thiazole synthase</fullName>
    </recommendedName>
    <alternativeName>
        <fullName evidence="6">Thiazole biosynthetic enzyme</fullName>
        <ecNumber evidence="6">2.4.2.60</ecNumber>
    </alternativeName>
</protein>
<comment type="PTM">
    <text evidence="6">During the catalytic reaction, a sulfide is transferred from Cys-231 to a reaction intermediate, generating a dehydroalanine residue.</text>
</comment>
<keyword evidence="4 6" id="KW-0408">Iron</keyword>
<feature type="modified residue" description="2,3-didehydroalanine (Cys)" evidence="6">
    <location>
        <position position="231"/>
    </location>
</feature>
<dbReference type="PANTHER" id="PTHR43422:SF3">
    <property type="entry name" value="THIAMINE THIAZOLE SYNTHASE"/>
    <property type="match status" value="1"/>
</dbReference>
<accession>A0AAF0IY74</accession>
<dbReference type="PANTHER" id="PTHR43422">
    <property type="entry name" value="THIAMINE THIAZOLE SYNTHASE"/>
    <property type="match status" value="1"/>
</dbReference>
<dbReference type="NCBIfam" id="TIGR00292">
    <property type="entry name" value="sulfide-dependent adenosine diphosphate thiazole synthase"/>
    <property type="match status" value="1"/>
</dbReference>
<reference evidence="7" key="1">
    <citation type="submission" date="2023-03" db="EMBL/GenBank/DDBJ databases">
        <title>Mating type loci evolution in Malassezia.</title>
        <authorList>
            <person name="Coelho M.A."/>
        </authorList>
    </citation>
    <scope>NUCLEOTIDE SEQUENCE</scope>
    <source>
        <strain evidence="7">CBS 10434</strain>
    </source>
</reference>
<comment type="subcellular location">
    <subcellularLocation>
        <location evidence="6">Cytoplasm</location>
    </subcellularLocation>
    <subcellularLocation>
        <location evidence="6">Nucleus</location>
    </subcellularLocation>
</comment>
<comment type="cofactor">
    <cofactor evidence="6">
        <name>Fe cation</name>
        <dbReference type="ChEBI" id="CHEBI:24875"/>
    </cofactor>
    <text evidence="6">Binds 1 Fe cation per subunit.</text>
</comment>
<dbReference type="Gene3D" id="3.50.50.60">
    <property type="entry name" value="FAD/NAD(P)-binding domain"/>
    <property type="match status" value="1"/>
</dbReference>
<keyword evidence="3 6" id="KW-0784">Thiamine biosynthesis</keyword>
<dbReference type="GO" id="GO:0005506">
    <property type="term" value="F:iron ion binding"/>
    <property type="evidence" value="ECO:0007669"/>
    <property type="project" value="UniProtKB-UniRule"/>
</dbReference>
<dbReference type="Pfam" id="PF01946">
    <property type="entry name" value="Thi4"/>
    <property type="match status" value="1"/>
</dbReference>
<evidence type="ECO:0000256" key="5">
    <source>
        <dbReference type="ARBA" id="ARBA00023027"/>
    </source>
</evidence>
<dbReference type="InterPro" id="IPR036188">
    <property type="entry name" value="FAD/NAD-bd_sf"/>
</dbReference>
<dbReference type="SUPFAM" id="SSF51905">
    <property type="entry name" value="FAD/NAD(P)-binding domain"/>
    <property type="match status" value="1"/>
</dbReference>
<evidence type="ECO:0000256" key="6">
    <source>
        <dbReference type="HAMAP-Rule" id="MF_03158"/>
    </source>
</evidence>